<keyword evidence="3" id="KW-0472">Membrane</keyword>
<comment type="similarity">
    <text evidence="2">Belongs to the ustYa family.</text>
</comment>
<reference evidence="4" key="1">
    <citation type="submission" date="2019-01" db="EMBL/GenBank/DDBJ databases">
        <title>Draft genome sequences of three monokaryotic isolates of the white-rot basidiomycete fungus Dichomitus squalens.</title>
        <authorList>
            <consortium name="DOE Joint Genome Institute"/>
            <person name="Lopez S.C."/>
            <person name="Andreopoulos B."/>
            <person name="Pangilinan J."/>
            <person name="Lipzen A."/>
            <person name="Riley R."/>
            <person name="Ahrendt S."/>
            <person name="Ng V."/>
            <person name="Barry K."/>
            <person name="Daum C."/>
            <person name="Grigoriev I.V."/>
            <person name="Hilden K.S."/>
            <person name="Makela M.R."/>
            <person name="de Vries R.P."/>
        </authorList>
    </citation>
    <scope>NUCLEOTIDE SEQUENCE [LARGE SCALE GENOMIC DNA]</scope>
    <source>
        <strain evidence="4">OM18370.1</strain>
    </source>
</reference>
<evidence type="ECO:0000256" key="1">
    <source>
        <dbReference type="ARBA" id="ARBA00004685"/>
    </source>
</evidence>
<gene>
    <name evidence="4" type="ORF">BD311DRAFT_760385</name>
</gene>
<dbReference type="Proteomes" id="UP000292957">
    <property type="component" value="Unassembled WGS sequence"/>
</dbReference>
<evidence type="ECO:0000313" key="4">
    <source>
        <dbReference type="EMBL" id="TBU27423.1"/>
    </source>
</evidence>
<dbReference type="Pfam" id="PF11807">
    <property type="entry name" value="UstYa"/>
    <property type="match status" value="1"/>
</dbReference>
<dbReference type="PANTHER" id="PTHR33365">
    <property type="entry name" value="YALI0B05434P"/>
    <property type="match status" value="1"/>
</dbReference>
<proteinExistence type="inferred from homology"/>
<feature type="transmembrane region" description="Helical" evidence="3">
    <location>
        <begin position="7"/>
        <end position="26"/>
    </location>
</feature>
<evidence type="ECO:0000256" key="2">
    <source>
        <dbReference type="ARBA" id="ARBA00035112"/>
    </source>
</evidence>
<name>A0A4V2K040_9APHY</name>
<feature type="non-terminal residue" evidence="4">
    <location>
        <position position="204"/>
    </location>
</feature>
<keyword evidence="3" id="KW-0812">Transmembrane</keyword>
<comment type="pathway">
    <text evidence="1">Mycotoxin biosynthesis.</text>
</comment>
<evidence type="ECO:0000256" key="3">
    <source>
        <dbReference type="SAM" id="Phobius"/>
    </source>
</evidence>
<accession>A0A4V2K040</accession>
<protein>
    <submittedName>
        <fullName evidence="4">Uncharacterized protein</fullName>
    </submittedName>
</protein>
<dbReference type="AlphaFoldDB" id="A0A4V2K040"/>
<dbReference type="InterPro" id="IPR021765">
    <property type="entry name" value="UstYa-like"/>
</dbReference>
<dbReference type="EMBL" id="ML143432">
    <property type="protein sequence ID" value="TBU27423.1"/>
    <property type="molecule type" value="Genomic_DNA"/>
</dbReference>
<dbReference type="OrthoDB" id="3687641at2759"/>
<organism evidence="4">
    <name type="scientific">Dichomitus squalens</name>
    <dbReference type="NCBI Taxonomy" id="114155"/>
    <lineage>
        <taxon>Eukaryota</taxon>
        <taxon>Fungi</taxon>
        <taxon>Dikarya</taxon>
        <taxon>Basidiomycota</taxon>
        <taxon>Agaricomycotina</taxon>
        <taxon>Agaricomycetes</taxon>
        <taxon>Polyporales</taxon>
        <taxon>Polyporaceae</taxon>
        <taxon>Dichomitus</taxon>
    </lineage>
</organism>
<keyword evidence="3" id="KW-1133">Transmembrane helix</keyword>
<sequence>MFKSRSIAYLTISVLATIHLLLWGWFICELRQYLVRRPTPSSFYSWVEEDVPERLTLIEPRPNVVMSFEESVRYGIHEPEADLEWLYTATREDQGNVVLGPNNRFLNVALTHQLHCLRAIRKALDADDVLPNVHHSEHCLSVLRQLTLCAADSTLEAGDSFARNFTNERVTGVQACMDVEAFHSTMWKLWTDWSDSQTGTVIGV</sequence>
<dbReference type="PANTHER" id="PTHR33365:SF4">
    <property type="entry name" value="CYCLOCHLOROTINE BIOSYNTHESIS PROTEIN O"/>
    <property type="match status" value="1"/>
</dbReference>
<dbReference type="GO" id="GO:0043386">
    <property type="term" value="P:mycotoxin biosynthetic process"/>
    <property type="evidence" value="ECO:0007669"/>
    <property type="project" value="InterPro"/>
</dbReference>